<dbReference type="Pfam" id="PF00067">
    <property type="entry name" value="p450"/>
    <property type="match status" value="1"/>
</dbReference>
<gene>
    <name evidence="10" type="ORF">FB45DRAFT_484004</name>
</gene>
<dbReference type="GO" id="GO:0020037">
    <property type="term" value="F:heme binding"/>
    <property type="evidence" value="ECO:0007669"/>
    <property type="project" value="InterPro"/>
</dbReference>
<dbReference type="InterPro" id="IPR050364">
    <property type="entry name" value="Cytochrome_P450_fung"/>
</dbReference>
<evidence type="ECO:0000256" key="4">
    <source>
        <dbReference type="ARBA" id="ARBA00022617"/>
    </source>
</evidence>
<keyword evidence="11" id="KW-1185">Reference proteome</keyword>
<dbReference type="GO" id="GO:0016705">
    <property type="term" value="F:oxidoreductase activity, acting on paired donors, with incorporation or reduction of molecular oxygen"/>
    <property type="evidence" value="ECO:0007669"/>
    <property type="project" value="InterPro"/>
</dbReference>
<dbReference type="InterPro" id="IPR002401">
    <property type="entry name" value="Cyt_P450_E_grp-I"/>
</dbReference>
<dbReference type="Gene3D" id="1.10.630.10">
    <property type="entry name" value="Cytochrome P450"/>
    <property type="match status" value="1"/>
</dbReference>
<dbReference type="EMBL" id="JARKIF010000007">
    <property type="protein sequence ID" value="KAJ7635361.1"/>
    <property type="molecule type" value="Genomic_DNA"/>
</dbReference>
<keyword evidence="4 9" id="KW-0349">Heme</keyword>
<evidence type="ECO:0000256" key="7">
    <source>
        <dbReference type="ARBA" id="ARBA00023004"/>
    </source>
</evidence>
<evidence type="ECO:0000256" key="5">
    <source>
        <dbReference type="ARBA" id="ARBA00022723"/>
    </source>
</evidence>
<evidence type="ECO:0000256" key="2">
    <source>
        <dbReference type="ARBA" id="ARBA00005179"/>
    </source>
</evidence>
<keyword evidence="8" id="KW-0503">Monooxygenase</keyword>
<dbReference type="InterPro" id="IPR036396">
    <property type="entry name" value="Cyt_P450_sf"/>
</dbReference>
<evidence type="ECO:0000256" key="3">
    <source>
        <dbReference type="ARBA" id="ARBA00010617"/>
    </source>
</evidence>
<sequence>MSQLLPFSQRTDIRVLGSILVIGAVFVSRAVKNAWKARKLPPGPMGVPLLGNLLQLLGDKPWNVFDDLHRKYGDIVHLDLAGEHWVIISNHKIACDLLDRRASIYSDRARSIVAGELLCGGMIFGFTQHNEIWKRMRRGAHEALNNQKVRDYFPFQERESVLLISQFLKSPNLAREHFSRAAVSLVISIMYGRPPLLDSHDPDIVRINEFTHRTFQAMVPGAFLVEFLTWMEHLPRWMTPWRRWAEGHFKQDSKLFERLFGEVKDRVDAGDETSSVAATLIQDQEKLGLSSHEAAWVAASLYSAGSDTSAAQMEWFILAMVLFPSVQSRAQSELDRVVGRDRMPTFADYQHLPYIRALVKELLRWRSINPFSIPHRLCQDDWYEGRWLPKDTICVVNIWALNRDKAVYGEDADELLPERHLDADGQLPGPFFEDTKDENHHAFGFGRRICSGRHVANNSMFMQIACLLWAFDFALAPEADGKLPSVDDVEDSTGTVRPKSFPCAITPRHVDVEGIVAQTKELLGF</sequence>
<comment type="caution">
    <text evidence="10">The sequence shown here is derived from an EMBL/GenBank/DDBJ whole genome shotgun (WGS) entry which is preliminary data.</text>
</comment>
<dbReference type="GO" id="GO:0004497">
    <property type="term" value="F:monooxygenase activity"/>
    <property type="evidence" value="ECO:0007669"/>
    <property type="project" value="UniProtKB-KW"/>
</dbReference>
<keyword evidence="6" id="KW-0560">Oxidoreductase</keyword>
<reference evidence="10" key="1">
    <citation type="submission" date="2023-03" db="EMBL/GenBank/DDBJ databases">
        <title>Massive genome expansion in bonnet fungi (Mycena s.s.) driven by repeated elements and novel gene families across ecological guilds.</title>
        <authorList>
            <consortium name="Lawrence Berkeley National Laboratory"/>
            <person name="Harder C.B."/>
            <person name="Miyauchi S."/>
            <person name="Viragh M."/>
            <person name="Kuo A."/>
            <person name="Thoen E."/>
            <person name="Andreopoulos B."/>
            <person name="Lu D."/>
            <person name="Skrede I."/>
            <person name="Drula E."/>
            <person name="Henrissat B."/>
            <person name="Morin E."/>
            <person name="Kohler A."/>
            <person name="Barry K."/>
            <person name="LaButti K."/>
            <person name="Morin E."/>
            <person name="Salamov A."/>
            <person name="Lipzen A."/>
            <person name="Mereny Z."/>
            <person name="Hegedus B."/>
            <person name="Baldrian P."/>
            <person name="Stursova M."/>
            <person name="Weitz H."/>
            <person name="Taylor A."/>
            <person name="Grigoriev I.V."/>
            <person name="Nagy L.G."/>
            <person name="Martin F."/>
            <person name="Kauserud H."/>
        </authorList>
    </citation>
    <scope>NUCLEOTIDE SEQUENCE</scope>
    <source>
        <strain evidence="10">9284</strain>
    </source>
</reference>
<comment type="cofactor">
    <cofactor evidence="1 9">
        <name>heme</name>
        <dbReference type="ChEBI" id="CHEBI:30413"/>
    </cofactor>
</comment>
<evidence type="ECO:0000313" key="10">
    <source>
        <dbReference type="EMBL" id="KAJ7635361.1"/>
    </source>
</evidence>
<dbReference type="SUPFAM" id="SSF48264">
    <property type="entry name" value="Cytochrome P450"/>
    <property type="match status" value="1"/>
</dbReference>
<dbReference type="PRINTS" id="PR00463">
    <property type="entry name" value="EP450I"/>
</dbReference>
<dbReference type="GO" id="GO:0005506">
    <property type="term" value="F:iron ion binding"/>
    <property type="evidence" value="ECO:0007669"/>
    <property type="project" value="InterPro"/>
</dbReference>
<evidence type="ECO:0000256" key="1">
    <source>
        <dbReference type="ARBA" id="ARBA00001971"/>
    </source>
</evidence>
<keyword evidence="7 9" id="KW-0408">Iron</keyword>
<organism evidence="10 11">
    <name type="scientific">Roridomyces roridus</name>
    <dbReference type="NCBI Taxonomy" id="1738132"/>
    <lineage>
        <taxon>Eukaryota</taxon>
        <taxon>Fungi</taxon>
        <taxon>Dikarya</taxon>
        <taxon>Basidiomycota</taxon>
        <taxon>Agaricomycotina</taxon>
        <taxon>Agaricomycetes</taxon>
        <taxon>Agaricomycetidae</taxon>
        <taxon>Agaricales</taxon>
        <taxon>Marasmiineae</taxon>
        <taxon>Mycenaceae</taxon>
        <taxon>Roridomyces</taxon>
    </lineage>
</organism>
<protein>
    <submittedName>
        <fullName evidence="10">Cytochrome P450</fullName>
    </submittedName>
</protein>
<accession>A0AAD7FPF4</accession>
<name>A0AAD7FPF4_9AGAR</name>
<evidence type="ECO:0000256" key="8">
    <source>
        <dbReference type="ARBA" id="ARBA00023033"/>
    </source>
</evidence>
<keyword evidence="5 9" id="KW-0479">Metal-binding</keyword>
<evidence type="ECO:0000313" key="11">
    <source>
        <dbReference type="Proteomes" id="UP001221142"/>
    </source>
</evidence>
<proteinExistence type="inferred from homology"/>
<dbReference type="Proteomes" id="UP001221142">
    <property type="component" value="Unassembled WGS sequence"/>
</dbReference>
<comment type="similarity">
    <text evidence="3">Belongs to the cytochrome P450 family.</text>
</comment>
<dbReference type="InterPro" id="IPR001128">
    <property type="entry name" value="Cyt_P450"/>
</dbReference>
<dbReference type="PANTHER" id="PTHR46300">
    <property type="entry name" value="P450, PUTATIVE (EUROFUNG)-RELATED-RELATED"/>
    <property type="match status" value="1"/>
</dbReference>
<evidence type="ECO:0000256" key="9">
    <source>
        <dbReference type="PIRSR" id="PIRSR602401-1"/>
    </source>
</evidence>
<dbReference type="AlphaFoldDB" id="A0AAD7FPF4"/>
<feature type="binding site" description="axial binding residue" evidence="9">
    <location>
        <position position="450"/>
    </location>
    <ligand>
        <name>heme</name>
        <dbReference type="ChEBI" id="CHEBI:30413"/>
    </ligand>
    <ligandPart>
        <name>Fe</name>
        <dbReference type="ChEBI" id="CHEBI:18248"/>
    </ligandPart>
</feature>
<dbReference type="CDD" id="cd11065">
    <property type="entry name" value="CYP64-like"/>
    <property type="match status" value="1"/>
</dbReference>
<comment type="pathway">
    <text evidence="2">Secondary metabolite biosynthesis.</text>
</comment>
<evidence type="ECO:0000256" key="6">
    <source>
        <dbReference type="ARBA" id="ARBA00023002"/>
    </source>
</evidence>
<dbReference type="PRINTS" id="PR00385">
    <property type="entry name" value="P450"/>
</dbReference>